<name>A0ABS9QIP3_9HYPH</name>
<dbReference type="PANTHER" id="PTHR43477:SF1">
    <property type="entry name" value="DIHYDROANTICAPSIN 7-DEHYDROGENASE"/>
    <property type="match status" value="1"/>
</dbReference>
<dbReference type="EMBL" id="JAKREW010000022">
    <property type="protein sequence ID" value="MCG7507293.1"/>
    <property type="molecule type" value="Genomic_DNA"/>
</dbReference>
<keyword evidence="2" id="KW-0560">Oxidoreductase</keyword>
<reference evidence="3 4" key="1">
    <citation type="submission" date="2022-02" db="EMBL/GenBank/DDBJ databases">
        <title>Draft genome sequence of Mezorhizobium retamae strain IRAMC:0171 isolated from Retama raetam nodules.</title>
        <authorList>
            <person name="Bengaied R."/>
            <person name="Sbissi I."/>
            <person name="Huber K."/>
            <person name="Ghodbane F."/>
            <person name="Nouioui I."/>
            <person name="Tarhouni M."/>
            <person name="Gtari M."/>
        </authorList>
    </citation>
    <scope>NUCLEOTIDE SEQUENCE [LARGE SCALE GENOMIC DNA]</scope>
    <source>
        <strain evidence="3 4">IRAMC:0171</strain>
    </source>
</reference>
<proteinExistence type="inferred from homology"/>
<evidence type="ECO:0000313" key="3">
    <source>
        <dbReference type="EMBL" id="MCG7507293.1"/>
    </source>
</evidence>
<sequence length="246" mass="25538">MNTSIGNIDERVLIVGGSSGMGLALARQLLSEGAEVTIVGRSQAKLDEARGSLGNPPTLHVAVADIAREGEVSRLFAGTGQLDHIVSTAADIGASYRLLPELDIAEARRVVDSKFFGPLLLAKHGVPVLSGKGSITFTSGINAYRPAARGSVTSAMNGALASLVRALAVELGPVRVNAVSPGWVDTPIWRHVAGDAKAATLDAMAARLPVGRIGQPEDIADAIRFLMRNGFVTGTVLHAEGGHRLV</sequence>
<dbReference type="NCBIfam" id="NF005449">
    <property type="entry name" value="PRK07041.1"/>
    <property type="match status" value="1"/>
</dbReference>
<organism evidence="3 4">
    <name type="scientific">Mesorhizobium retamae</name>
    <dbReference type="NCBI Taxonomy" id="2912854"/>
    <lineage>
        <taxon>Bacteria</taxon>
        <taxon>Pseudomonadati</taxon>
        <taxon>Pseudomonadota</taxon>
        <taxon>Alphaproteobacteria</taxon>
        <taxon>Hyphomicrobiales</taxon>
        <taxon>Phyllobacteriaceae</taxon>
        <taxon>Mesorhizobium</taxon>
    </lineage>
</organism>
<dbReference type="SUPFAM" id="SSF51735">
    <property type="entry name" value="NAD(P)-binding Rossmann-fold domains"/>
    <property type="match status" value="1"/>
</dbReference>
<evidence type="ECO:0000256" key="2">
    <source>
        <dbReference type="ARBA" id="ARBA00023002"/>
    </source>
</evidence>
<dbReference type="InterPro" id="IPR036291">
    <property type="entry name" value="NAD(P)-bd_dom_sf"/>
</dbReference>
<evidence type="ECO:0000313" key="4">
    <source>
        <dbReference type="Proteomes" id="UP001201701"/>
    </source>
</evidence>
<dbReference type="RefSeq" id="WP_239368299.1">
    <property type="nucleotide sequence ID" value="NZ_JAKREW010000022.1"/>
</dbReference>
<protein>
    <submittedName>
        <fullName evidence="3">SDR family oxidoreductase</fullName>
    </submittedName>
</protein>
<comment type="similarity">
    <text evidence="1">Belongs to the short-chain dehydrogenases/reductases (SDR) family.</text>
</comment>
<dbReference type="InterPro" id="IPR051122">
    <property type="entry name" value="SDR_DHRS6-like"/>
</dbReference>
<dbReference type="Pfam" id="PF13561">
    <property type="entry name" value="adh_short_C2"/>
    <property type="match status" value="1"/>
</dbReference>
<evidence type="ECO:0000256" key="1">
    <source>
        <dbReference type="ARBA" id="ARBA00006484"/>
    </source>
</evidence>
<dbReference type="PANTHER" id="PTHR43477">
    <property type="entry name" value="DIHYDROANTICAPSIN 7-DEHYDROGENASE"/>
    <property type="match status" value="1"/>
</dbReference>
<dbReference type="Proteomes" id="UP001201701">
    <property type="component" value="Unassembled WGS sequence"/>
</dbReference>
<comment type="caution">
    <text evidence="3">The sequence shown here is derived from an EMBL/GenBank/DDBJ whole genome shotgun (WGS) entry which is preliminary data.</text>
</comment>
<dbReference type="Gene3D" id="3.40.50.720">
    <property type="entry name" value="NAD(P)-binding Rossmann-like Domain"/>
    <property type="match status" value="1"/>
</dbReference>
<dbReference type="PRINTS" id="PR00081">
    <property type="entry name" value="GDHRDH"/>
</dbReference>
<dbReference type="CDD" id="cd11731">
    <property type="entry name" value="Lin1944_like_SDR_c"/>
    <property type="match status" value="1"/>
</dbReference>
<gene>
    <name evidence="3" type="ORF">L4923_19865</name>
</gene>
<accession>A0ABS9QIP3</accession>
<dbReference type="InterPro" id="IPR002347">
    <property type="entry name" value="SDR_fam"/>
</dbReference>
<keyword evidence="4" id="KW-1185">Reference proteome</keyword>